<sequence length="593" mass="66080">MTQDGQYQPLLRGIGFSGYRSIAVWQEFFFPTKVTVLAGTNNSGKSNVLRFLQNSLSSMQEARDGPGSTPGNITLSELDRPQGFRSEPKFEVGIPLRLGSLGERCLPSNDWWQNPQKLADYMGAAMSLLSEDGVTYWSRFIHDGSRFSVGSDRVDEAINKWPRWSSVYKSALSALGGGTVNERKVMQRILESIGGFSALPPVATISSTRRVESTDDAETDWLSGRGIIRELAALQNPQHNQWEEARQRWAAINNFVRNVLGDPEASLNIPHDFTTIQVETPQRVLPLASLGSGVEQVIVLAAAATVTSKTLVCLEEPETNLHPLLQKKLVRYLTDETDNQYVIATHSSHLLDDSRASAYHIRLTEDGSVSQLARRPHELVEICHDLGYRPSDLLQANCVVWVEGPSDRIYIRRWLELLDPELAEGIDYTIMFYGGRLLSHLSVSEDALHQFISLRALNRSSAIVIDSDKETSRARLNATKRRIQKEFQSSYPAPGHAWVTKCYTIENYIPEDTLRRSVANVHPNRDLSPIGQWSNPLPSRPGEPSFDKISIASTAADLLTSDSLDVFDLRLQVKTLSEFIRAANGQSIAPDPV</sequence>
<evidence type="ECO:0000313" key="2">
    <source>
        <dbReference type="EMBL" id="NYI70648.1"/>
    </source>
</evidence>
<evidence type="ECO:0000313" key="3">
    <source>
        <dbReference type="Proteomes" id="UP000527616"/>
    </source>
</evidence>
<dbReference type="GO" id="GO:0005524">
    <property type="term" value="F:ATP binding"/>
    <property type="evidence" value="ECO:0007669"/>
    <property type="project" value="InterPro"/>
</dbReference>
<comment type="caution">
    <text evidence="2">The sequence shown here is derived from an EMBL/GenBank/DDBJ whole genome shotgun (WGS) entry which is preliminary data.</text>
</comment>
<dbReference type="InterPro" id="IPR003959">
    <property type="entry name" value="ATPase_AAA_core"/>
</dbReference>
<feature type="domain" description="ATPase AAA-type core" evidence="1">
    <location>
        <begin position="279"/>
        <end position="352"/>
    </location>
</feature>
<keyword evidence="3" id="KW-1185">Reference proteome</keyword>
<reference evidence="2 3" key="1">
    <citation type="submission" date="2020-07" db="EMBL/GenBank/DDBJ databases">
        <title>Sequencing the genomes of 1000 actinobacteria strains.</title>
        <authorList>
            <person name="Klenk H.-P."/>
        </authorList>
    </citation>
    <scope>NUCLEOTIDE SEQUENCE [LARGE SCALE GENOMIC DNA]</scope>
    <source>
        <strain evidence="2 3">DSM 103164</strain>
    </source>
</reference>
<dbReference type="AlphaFoldDB" id="A0A7Z0D8B6"/>
<dbReference type="Gene3D" id="3.40.50.300">
    <property type="entry name" value="P-loop containing nucleotide triphosphate hydrolases"/>
    <property type="match status" value="1"/>
</dbReference>
<accession>A0A7Z0D8B6</accession>
<proteinExistence type="predicted"/>
<dbReference type="RefSeq" id="WP_179444580.1">
    <property type="nucleotide sequence ID" value="NZ_JACBZS010000001.1"/>
</dbReference>
<name>A0A7Z0D8B6_9ACTN</name>
<evidence type="ECO:0000259" key="1">
    <source>
        <dbReference type="Pfam" id="PF13304"/>
    </source>
</evidence>
<dbReference type="PANTHER" id="PTHR43581">
    <property type="entry name" value="ATP/GTP PHOSPHATASE"/>
    <property type="match status" value="1"/>
</dbReference>
<dbReference type="Proteomes" id="UP000527616">
    <property type="component" value="Unassembled WGS sequence"/>
</dbReference>
<dbReference type="PANTHER" id="PTHR43581:SF4">
    <property type="entry name" value="ATP_GTP PHOSPHATASE"/>
    <property type="match status" value="1"/>
</dbReference>
<dbReference type="InterPro" id="IPR051396">
    <property type="entry name" value="Bact_Antivir_Def_Nuclease"/>
</dbReference>
<gene>
    <name evidence="2" type="ORF">GGQ54_001208</name>
</gene>
<protein>
    <submittedName>
        <fullName evidence="2">Putative ATPase</fullName>
    </submittedName>
</protein>
<dbReference type="EMBL" id="JACBZS010000001">
    <property type="protein sequence ID" value="NYI70648.1"/>
    <property type="molecule type" value="Genomic_DNA"/>
</dbReference>
<organism evidence="2 3">
    <name type="scientific">Naumannella cuiyingiana</name>
    <dbReference type="NCBI Taxonomy" id="1347891"/>
    <lineage>
        <taxon>Bacteria</taxon>
        <taxon>Bacillati</taxon>
        <taxon>Actinomycetota</taxon>
        <taxon>Actinomycetes</taxon>
        <taxon>Propionibacteriales</taxon>
        <taxon>Propionibacteriaceae</taxon>
        <taxon>Naumannella</taxon>
    </lineage>
</organism>
<dbReference type="GO" id="GO:0016887">
    <property type="term" value="F:ATP hydrolysis activity"/>
    <property type="evidence" value="ECO:0007669"/>
    <property type="project" value="InterPro"/>
</dbReference>
<dbReference type="Pfam" id="PF13304">
    <property type="entry name" value="AAA_21"/>
    <property type="match status" value="1"/>
</dbReference>
<dbReference type="SUPFAM" id="SSF52540">
    <property type="entry name" value="P-loop containing nucleoside triphosphate hydrolases"/>
    <property type="match status" value="1"/>
</dbReference>
<dbReference type="InterPro" id="IPR027417">
    <property type="entry name" value="P-loop_NTPase"/>
</dbReference>